<sequence>MTMSKNKKSLSQKILLAVALTTGLFFIFAIYAILFPNTSIQDEDTYLYISDDDQFEDVLEQIKDKSLLINDFTFKVLAKQIKYDQKIRPGRYKITPGMSNFILLRKLRGGKQDPVKLVINNIRTKEQLAGRLSSMIMADSLSIINALNDSVFLKQYDLNPYNAVIFFIPNTYEVFWDTDTKELFDRMKKEFNAFWNEDRLTKAAAIPMTQTEVMTLASIVEEETNKKKEHPIIAGLYINRLKINMPLQACPTIRFALNDYTINRVLIRHLQVKSPYNTYKNKGLPPGPIRLPSPTTIDAVLNYEKHDYLFMTAKETLNGEHNFAVTYAEHSINAKKYQQELNRLGIK</sequence>
<keyword evidence="3" id="KW-1133">Transmembrane helix</keyword>
<dbReference type="AlphaFoldDB" id="A0A644VNY2"/>
<evidence type="ECO:0000256" key="6">
    <source>
        <dbReference type="ARBA" id="ARBA00023316"/>
    </source>
</evidence>
<gene>
    <name evidence="7" type="ORF">SDC9_39170</name>
</gene>
<organism evidence="7">
    <name type="scientific">bioreactor metagenome</name>
    <dbReference type="NCBI Taxonomy" id="1076179"/>
    <lineage>
        <taxon>unclassified sequences</taxon>
        <taxon>metagenomes</taxon>
        <taxon>ecological metagenomes</taxon>
    </lineage>
</organism>
<evidence type="ECO:0008006" key="8">
    <source>
        <dbReference type="Google" id="ProtNLM"/>
    </source>
</evidence>
<evidence type="ECO:0000256" key="2">
    <source>
        <dbReference type="ARBA" id="ARBA00022692"/>
    </source>
</evidence>
<dbReference type="GO" id="GO:0016829">
    <property type="term" value="F:lyase activity"/>
    <property type="evidence" value="ECO:0007669"/>
    <property type="project" value="UniProtKB-KW"/>
</dbReference>
<dbReference type="EMBL" id="VSSQ01000379">
    <property type="protein sequence ID" value="MPL93045.1"/>
    <property type="molecule type" value="Genomic_DNA"/>
</dbReference>
<keyword evidence="2" id="KW-0812">Transmembrane</keyword>
<dbReference type="HAMAP" id="MF_02065">
    <property type="entry name" value="MltG"/>
    <property type="match status" value="1"/>
</dbReference>
<evidence type="ECO:0000256" key="3">
    <source>
        <dbReference type="ARBA" id="ARBA00022989"/>
    </source>
</evidence>
<comment type="caution">
    <text evidence="7">The sequence shown here is derived from an EMBL/GenBank/DDBJ whole genome shotgun (WGS) entry which is preliminary data.</text>
</comment>
<dbReference type="Gene3D" id="3.30.1490.480">
    <property type="entry name" value="Endolytic murein transglycosylase"/>
    <property type="match status" value="1"/>
</dbReference>
<dbReference type="CDD" id="cd08010">
    <property type="entry name" value="MltG_like"/>
    <property type="match status" value="1"/>
</dbReference>
<dbReference type="Pfam" id="PF02618">
    <property type="entry name" value="YceG"/>
    <property type="match status" value="1"/>
</dbReference>
<dbReference type="InterPro" id="IPR003770">
    <property type="entry name" value="MLTG-like"/>
</dbReference>
<dbReference type="Gene3D" id="3.30.160.60">
    <property type="entry name" value="Classic Zinc Finger"/>
    <property type="match status" value="1"/>
</dbReference>
<dbReference type="NCBIfam" id="TIGR00247">
    <property type="entry name" value="endolytic transglycosylase MltG"/>
    <property type="match status" value="1"/>
</dbReference>
<accession>A0A644VNY2</accession>
<dbReference type="GO" id="GO:0071555">
    <property type="term" value="P:cell wall organization"/>
    <property type="evidence" value="ECO:0007669"/>
    <property type="project" value="UniProtKB-KW"/>
</dbReference>
<dbReference type="PANTHER" id="PTHR30518">
    <property type="entry name" value="ENDOLYTIC MUREIN TRANSGLYCOSYLASE"/>
    <property type="match status" value="1"/>
</dbReference>
<evidence type="ECO:0000256" key="4">
    <source>
        <dbReference type="ARBA" id="ARBA00023136"/>
    </source>
</evidence>
<name>A0A644VNY2_9ZZZZ</name>
<evidence type="ECO:0000313" key="7">
    <source>
        <dbReference type="EMBL" id="MPL93045.1"/>
    </source>
</evidence>
<protein>
    <recommendedName>
        <fullName evidence="8">Endolytic murein transglycosylase</fullName>
    </recommendedName>
</protein>
<proteinExistence type="inferred from homology"/>
<dbReference type="PANTHER" id="PTHR30518:SF2">
    <property type="entry name" value="ENDOLYTIC MUREIN TRANSGLYCOSYLASE"/>
    <property type="match status" value="1"/>
</dbReference>
<keyword evidence="1" id="KW-1003">Cell membrane</keyword>
<keyword evidence="5" id="KW-0456">Lyase</keyword>
<reference evidence="7" key="1">
    <citation type="submission" date="2019-08" db="EMBL/GenBank/DDBJ databases">
        <authorList>
            <person name="Kucharzyk K."/>
            <person name="Murdoch R.W."/>
            <person name="Higgins S."/>
            <person name="Loffler F."/>
        </authorList>
    </citation>
    <scope>NUCLEOTIDE SEQUENCE</scope>
</reference>
<keyword evidence="6" id="KW-0961">Cell wall biogenesis/degradation</keyword>
<evidence type="ECO:0000256" key="5">
    <source>
        <dbReference type="ARBA" id="ARBA00023239"/>
    </source>
</evidence>
<evidence type="ECO:0000256" key="1">
    <source>
        <dbReference type="ARBA" id="ARBA00022475"/>
    </source>
</evidence>
<keyword evidence="4" id="KW-0472">Membrane</keyword>